<dbReference type="Pfam" id="PF03195">
    <property type="entry name" value="LOB"/>
    <property type="match status" value="1"/>
</dbReference>
<gene>
    <name evidence="4" type="primary">LBD24_1</name>
    <name evidence="4" type="ORF">CK203_049662</name>
</gene>
<evidence type="ECO:0000313" key="4">
    <source>
        <dbReference type="EMBL" id="RVW76617.1"/>
    </source>
</evidence>
<proteinExistence type="inferred from homology"/>
<reference evidence="4 5" key="1">
    <citation type="journal article" date="2018" name="PLoS Genet.">
        <title>Population sequencing reveals clonal diversity and ancestral inbreeding in the grapevine cultivar Chardonnay.</title>
        <authorList>
            <person name="Roach M.J."/>
            <person name="Johnson D.L."/>
            <person name="Bohlmann J."/>
            <person name="van Vuuren H.J."/>
            <person name="Jones S.J."/>
            <person name="Pretorius I.S."/>
            <person name="Schmidt S.A."/>
            <person name="Borneman A.R."/>
        </authorList>
    </citation>
    <scope>NUCLEOTIDE SEQUENCE [LARGE SCALE GENOMIC DNA]</scope>
    <source>
        <strain evidence="5">cv. Chardonnay</strain>
        <tissue evidence="4">Leaf</tissue>
    </source>
</reference>
<keyword evidence="2" id="KW-0175">Coiled coil</keyword>
<feature type="domain" description="LOB" evidence="3">
    <location>
        <begin position="3"/>
        <end position="104"/>
    </location>
</feature>
<dbReference type="InterPro" id="IPR004883">
    <property type="entry name" value="LOB"/>
</dbReference>
<dbReference type="PROSITE" id="PS50891">
    <property type="entry name" value="LOB"/>
    <property type="match status" value="1"/>
</dbReference>
<dbReference type="PANTHER" id="PTHR31301">
    <property type="entry name" value="LOB DOMAIN-CONTAINING PROTEIN 4-RELATED"/>
    <property type="match status" value="1"/>
</dbReference>
<accession>A0A438GWP0</accession>
<dbReference type="Proteomes" id="UP000288805">
    <property type="component" value="Unassembled WGS sequence"/>
</dbReference>
<name>A0A438GWP0_VITVI</name>
<sequence>MNSRCAACKYLRRRCPPDCIFSSYFPSNDPQRFASVHRIYGASNIGKMLQQIPPHLRAEATESMYYEAQCRVADPVYGIVKTISLLNQEIHHAQSQLAKIQAQIAFYNAQVVHGNNKIQNVELPSSNFNNSLANQGDAFPHPTLPLSIRPSWSM</sequence>
<evidence type="ECO:0000256" key="2">
    <source>
        <dbReference type="SAM" id="Coils"/>
    </source>
</evidence>
<evidence type="ECO:0000259" key="3">
    <source>
        <dbReference type="PROSITE" id="PS50891"/>
    </source>
</evidence>
<dbReference type="EMBL" id="QGNW01000325">
    <property type="protein sequence ID" value="RVW76617.1"/>
    <property type="molecule type" value="Genomic_DNA"/>
</dbReference>
<comment type="caution">
    <text evidence="4">The sequence shown here is derived from an EMBL/GenBank/DDBJ whole genome shotgun (WGS) entry which is preliminary data.</text>
</comment>
<comment type="similarity">
    <text evidence="1">Belongs to the LOB domain-containing protein family.</text>
</comment>
<dbReference type="AlphaFoldDB" id="A0A438GWP0"/>
<dbReference type="PANTHER" id="PTHR31301:SF120">
    <property type="entry name" value="LOB DOMAIN-CONTAINING PROTEIN 23-RELATED"/>
    <property type="match status" value="1"/>
</dbReference>
<feature type="coiled-coil region" evidence="2">
    <location>
        <begin position="83"/>
        <end position="110"/>
    </location>
</feature>
<evidence type="ECO:0000313" key="5">
    <source>
        <dbReference type="Proteomes" id="UP000288805"/>
    </source>
</evidence>
<evidence type="ECO:0000256" key="1">
    <source>
        <dbReference type="ARBA" id="ARBA00005474"/>
    </source>
</evidence>
<protein>
    <submittedName>
        <fullName evidence="4">LOB domain-containing protein 24</fullName>
    </submittedName>
</protein>
<organism evidence="4 5">
    <name type="scientific">Vitis vinifera</name>
    <name type="common">Grape</name>
    <dbReference type="NCBI Taxonomy" id="29760"/>
    <lineage>
        <taxon>Eukaryota</taxon>
        <taxon>Viridiplantae</taxon>
        <taxon>Streptophyta</taxon>
        <taxon>Embryophyta</taxon>
        <taxon>Tracheophyta</taxon>
        <taxon>Spermatophyta</taxon>
        <taxon>Magnoliopsida</taxon>
        <taxon>eudicotyledons</taxon>
        <taxon>Gunneridae</taxon>
        <taxon>Pentapetalae</taxon>
        <taxon>rosids</taxon>
        <taxon>Vitales</taxon>
        <taxon>Vitaceae</taxon>
        <taxon>Viteae</taxon>
        <taxon>Vitis</taxon>
    </lineage>
</organism>